<keyword evidence="1" id="KW-1185">Reference proteome</keyword>
<dbReference type="WBParaSite" id="TREG1_126220.9">
    <property type="protein sequence ID" value="TREG1_126220.9"/>
    <property type="gene ID" value="TREG1_126220"/>
</dbReference>
<name>A0AA85J3C9_TRIRE</name>
<accession>A0AA85J3C9</accession>
<dbReference type="AlphaFoldDB" id="A0AA85J3C9"/>
<dbReference type="Proteomes" id="UP000050795">
    <property type="component" value="Unassembled WGS sequence"/>
</dbReference>
<evidence type="ECO:0000313" key="2">
    <source>
        <dbReference type="WBParaSite" id="TREG1_126220.1"/>
    </source>
</evidence>
<reference evidence="2 3" key="2">
    <citation type="submission" date="2023-11" db="UniProtKB">
        <authorList>
            <consortium name="WormBaseParasite"/>
        </authorList>
    </citation>
    <scope>IDENTIFICATION</scope>
</reference>
<dbReference type="WBParaSite" id="TREG1_126220.4">
    <property type="protein sequence ID" value="TREG1_126220.4"/>
    <property type="gene ID" value="TREG1_126220"/>
</dbReference>
<proteinExistence type="predicted"/>
<evidence type="ECO:0000313" key="1">
    <source>
        <dbReference type="Proteomes" id="UP000050795"/>
    </source>
</evidence>
<protein>
    <submittedName>
        <fullName evidence="2 3">Uncharacterized protein</fullName>
    </submittedName>
</protein>
<reference evidence="1" key="1">
    <citation type="submission" date="2022-06" db="EMBL/GenBank/DDBJ databases">
        <authorList>
            <person name="Berger JAMES D."/>
            <person name="Berger JAMES D."/>
        </authorList>
    </citation>
    <scope>NUCLEOTIDE SEQUENCE [LARGE SCALE GENOMIC DNA]</scope>
</reference>
<evidence type="ECO:0000313" key="3">
    <source>
        <dbReference type="WBParaSite" id="TREG1_126220.4"/>
    </source>
</evidence>
<dbReference type="WBParaSite" id="TREG1_126220.1">
    <property type="protein sequence ID" value="TREG1_126220.1"/>
    <property type="gene ID" value="TREG1_126220"/>
</dbReference>
<sequence length="191" mass="21996">MKLPISGSSLIKLSKKSSFFKIRGSKHNRIRSMSAIKFFIHRPDIDVPLAYRLQMSLFKSMDWNKLIKKLHEITHFQFAGFTLTWNDGFHNCILTDIKDIMRAIEYIQDKELVDDCLHIKVNTIPKSLPNQSVCGNLRQSNKPIYYPYPPTYAEAIGSQISLTSKGNKKVGTKVIIIRSNQQNDNQEESNH</sequence>
<organism evidence="1 2">
    <name type="scientific">Trichobilharzia regenti</name>
    <name type="common">Nasal bird schistosome</name>
    <dbReference type="NCBI Taxonomy" id="157069"/>
    <lineage>
        <taxon>Eukaryota</taxon>
        <taxon>Metazoa</taxon>
        <taxon>Spiralia</taxon>
        <taxon>Lophotrochozoa</taxon>
        <taxon>Platyhelminthes</taxon>
        <taxon>Trematoda</taxon>
        <taxon>Digenea</taxon>
        <taxon>Strigeidida</taxon>
        <taxon>Schistosomatoidea</taxon>
        <taxon>Schistosomatidae</taxon>
        <taxon>Trichobilharzia</taxon>
    </lineage>
</organism>